<feature type="compositionally biased region" description="Polar residues" evidence="5">
    <location>
        <begin position="1108"/>
        <end position="1119"/>
    </location>
</feature>
<dbReference type="InterPro" id="IPR011992">
    <property type="entry name" value="EF-hand-dom_pair"/>
</dbReference>
<feature type="region of interest" description="Disordered" evidence="5">
    <location>
        <begin position="592"/>
        <end position="615"/>
    </location>
</feature>
<reference evidence="9" key="1">
    <citation type="submission" date="2022-01" db="EMBL/GenBank/DDBJ databases">
        <title>Genome Sequence Resource for Two Populations of Ditylenchus destructor, the Migratory Endoparasitic Phytonematode.</title>
        <authorList>
            <person name="Zhang H."/>
            <person name="Lin R."/>
            <person name="Xie B."/>
        </authorList>
    </citation>
    <scope>NUCLEOTIDE SEQUENCE</scope>
    <source>
        <strain evidence="9">BazhouSP</strain>
    </source>
</reference>
<dbReference type="PRINTS" id="PR00452">
    <property type="entry name" value="SH3DOMAIN"/>
</dbReference>
<feature type="domain" description="EH" evidence="7">
    <location>
        <begin position="23"/>
        <end position="101"/>
    </location>
</feature>
<feature type="region of interest" description="Disordered" evidence="5">
    <location>
        <begin position="857"/>
        <end position="893"/>
    </location>
</feature>
<comment type="caution">
    <text evidence="9">The sequence shown here is derived from an EMBL/GenBank/DDBJ whole genome shotgun (WGS) entry which is preliminary data.</text>
</comment>
<dbReference type="CDD" id="cd00174">
    <property type="entry name" value="SH3"/>
    <property type="match status" value="1"/>
</dbReference>
<dbReference type="AlphaFoldDB" id="A0AAD4R775"/>
<dbReference type="EMBL" id="JAKKPZ010000013">
    <property type="protein sequence ID" value="KAI1714547.1"/>
    <property type="molecule type" value="Genomic_DNA"/>
</dbReference>
<keyword evidence="2" id="KW-0106">Calcium</keyword>
<dbReference type="PANTHER" id="PTHR11216:SF170">
    <property type="entry name" value="DYNAMIN ASSOCIATED PROTEIN 160, ISOFORM D"/>
    <property type="match status" value="1"/>
</dbReference>
<feature type="compositionally biased region" description="Polar residues" evidence="5">
    <location>
        <begin position="603"/>
        <end position="615"/>
    </location>
</feature>
<dbReference type="PANTHER" id="PTHR11216">
    <property type="entry name" value="EH DOMAIN"/>
    <property type="match status" value="1"/>
</dbReference>
<sequence length="1151" mass="128182">MNTANPWIVTQQEYQQNEGQFVLLQPVQGLISGDQSRPFFLKSGLPPGVLAQIWQLSDLNKDGKLDRLEFSIAMRLIRNCLSGMSLPATLPDSMKQIAGAPPMPQPSAMMMNHTTLPQIPNRPTSTYGSLPATPTIGMYNTLPAGYSSTMAPVVPTSSTPFMMGIKEISDWTIPQQMKLRFSQHFNQLDRNRVGVLTGVQARGVLGESGLPTNILAQIWNMSDVNKDGCLSIEKFCIAMYLIEMVKAGYALPSSLPPELNSFCNRNKRRDNLDKGQAELERRRQILREEEDRRRAEIERKEREEAERRERERQELERRREAEREAERQIELEREKERAAEEERLKAEREEARKRLEQERIKELEKIRIRDMENQRQSEIEKTTQIQQRHKTMTFQLQALDEKSQRLNNEITEARDEIINITSEIEKMRESRDQKLARITELQTRSRQSAVQCERLSHENLQLQSDCQKTFSRTQQIENLKKLIAERNELTSSIDSEAENTKVRLATQAKLVNEKRVDFDSGKEKLQKILDTYNKLVDQFSTIKQQAEEKRRTQSITEQITETPFAIQPAQTQAQATVVKRQDSSQLYQLPPDATAFGSPETKPATSNGGPINATPSASGTILVKYRALFEFVARSDDELSLQPGDVILVFEGHASEPGWLAGQIKDKVGWFPASFAEPANAAPKKPATASITTSPSTEPLESIKEEPAEKEFAADFSNAFSNNKEVGKNTTQAVNKTSNGPIAAPNATATSALYDAPPGSIDEPVSATVVAKNPEPTITKSVSNSDSIRNGNGMSNVICAGTALYQWKARNDSELSFSRGDVIEVVEQAEMRWRGRLQKKPETEGWFPKSYIKVSTAESAPSKPNNAPTSQKSVESTTNTGAVATSLQSPTAETVNLAHKRNSTTSGTTEGGDWYIALYQFDALEPTDLSLRIGDRILVIEAKDEWWKGTCNGKTGIFPANYVQKASVSLAGGENMGRAVASFEATAANQISLRAGDLVRIHNTSPGGWWEGEVERDGVKHTGWFPGNYVQVLPGDNQPPSGSTKIATAAFDYDAQHADELSFKAGDVIEVADHSDNEWWRGRKQGAPAGTEPLLFPSNFVQLRTVTPSSNRANNTLPRTNHGDLSHNGVARNPSDVHATNDRLSKQTKVF</sequence>
<feature type="domain" description="EF-hand" evidence="8">
    <location>
        <begin position="210"/>
        <end position="245"/>
    </location>
</feature>
<feature type="domain" description="SH3" evidence="6">
    <location>
        <begin position="972"/>
        <end position="1035"/>
    </location>
</feature>
<feature type="domain" description="SH3" evidence="6">
    <location>
        <begin position="620"/>
        <end position="681"/>
    </location>
</feature>
<dbReference type="CDD" id="cd00052">
    <property type="entry name" value="EH"/>
    <property type="match status" value="2"/>
</dbReference>
<dbReference type="InterPro" id="IPR036028">
    <property type="entry name" value="SH3-like_dom_sf"/>
</dbReference>
<dbReference type="Pfam" id="PF14604">
    <property type="entry name" value="SH3_9"/>
    <property type="match status" value="2"/>
</dbReference>
<feature type="region of interest" description="Disordered" evidence="5">
    <location>
        <begin position="681"/>
        <end position="702"/>
    </location>
</feature>
<dbReference type="GO" id="GO:0150007">
    <property type="term" value="P:clathrin-dependent synaptic vesicle endocytosis"/>
    <property type="evidence" value="ECO:0007669"/>
    <property type="project" value="TreeGrafter"/>
</dbReference>
<evidence type="ECO:0000259" key="7">
    <source>
        <dbReference type="PROSITE" id="PS50031"/>
    </source>
</evidence>
<accession>A0AAD4R775</accession>
<dbReference type="InterPro" id="IPR001452">
    <property type="entry name" value="SH3_domain"/>
</dbReference>
<keyword evidence="1 3" id="KW-0728">SH3 domain</keyword>
<dbReference type="PROSITE" id="PS00018">
    <property type="entry name" value="EF_HAND_1"/>
    <property type="match status" value="1"/>
</dbReference>
<feature type="domain" description="SH3" evidence="6">
    <location>
        <begin position="1042"/>
        <end position="1106"/>
    </location>
</feature>
<evidence type="ECO:0000313" key="10">
    <source>
        <dbReference type="Proteomes" id="UP001201812"/>
    </source>
</evidence>
<dbReference type="Gene3D" id="2.30.30.40">
    <property type="entry name" value="SH3 Domains"/>
    <property type="match status" value="5"/>
</dbReference>
<dbReference type="InterPro" id="IPR018247">
    <property type="entry name" value="EF_Hand_1_Ca_BS"/>
</dbReference>
<dbReference type="SMART" id="SM00054">
    <property type="entry name" value="EFh"/>
    <property type="match status" value="2"/>
</dbReference>
<dbReference type="PROSITE" id="PS50222">
    <property type="entry name" value="EF_HAND_2"/>
    <property type="match status" value="2"/>
</dbReference>
<dbReference type="PRINTS" id="PR00499">
    <property type="entry name" value="P67PHOX"/>
</dbReference>
<feature type="domain" description="EF-hand" evidence="8">
    <location>
        <begin position="45"/>
        <end position="80"/>
    </location>
</feature>
<evidence type="ECO:0000256" key="2">
    <source>
        <dbReference type="ARBA" id="ARBA00022837"/>
    </source>
</evidence>
<evidence type="ECO:0000256" key="4">
    <source>
        <dbReference type="SAM" id="Coils"/>
    </source>
</evidence>
<name>A0AAD4R775_9BILA</name>
<feature type="compositionally biased region" description="Low complexity" evidence="5">
    <location>
        <begin position="681"/>
        <end position="697"/>
    </location>
</feature>
<dbReference type="InterPro" id="IPR002048">
    <property type="entry name" value="EF_hand_dom"/>
</dbReference>
<gene>
    <name evidence="9" type="ORF">DdX_08648</name>
</gene>
<feature type="coiled-coil region" evidence="4">
    <location>
        <begin position="396"/>
        <end position="444"/>
    </location>
</feature>
<dbReference type="InterPro" id="IPR000261">
    <property type="entry name" value="EH_dom"/>
</dbReference>
<dbReference type="GO" id="GO:0042734">
    <property type="term" value="C:presynaptic membrane"/>
    <property type="evidence" value="ECO:0007669"/>
    <property type="project" value="TreeGrafter"/>
</dbReference>
<dbReference type="PROSITE" id="PS50002">
    <property type="entry name" value="SH3"/>
    <property type="match status" value="5"/>
</dbReference>
<feature type="domain" description="SH3" evidence="6">
    <location>
        <begin position="910"/>
        <end position="968"/>
    </location>
</feature>
<keyword evidence="4" id="KW-0175">Coiled coil</keyword>
<evidence type="ECO:0000256" key="1">
    <source>
        <dbReference type="ARBA" id="ARBA00022443"/>
    </source>
</evidence>
<dbReference type="FunFam" id="1.10.238.10:FF:000055">
    <property type="entry name" value="Intersectin-1 isoform 1"/>
    <property type="match status" value="1"/>
</dbReference>
<dbReference type="SMART" id="SM00326">
    <property type="entry name" value="SH3"/>
    <property type="match status" value="5"/>
</dbReference>
<dbReference type="Pfam" id="PF00018">
    <property type="entry name" value="SH3_1"/>
    <property type="match status" value="2"/>
</dbReference>
<evidence type="ECO:0000256" key="3">
    <source>
        <dbReference type="PROSITE-ProRule" id="PRU00192"/>
    </source>
</evidence>
<dbReference type="Pfam" id="PF07653">
    <property type="entry name" value="SH3_2"/>
    <property type="match status" value="1"/>
</dbReference>
<dbReference type="Gene3D" id="1.10.238.10">
    <property type="entry name" value="EF-hand"/>
    <property type="match status" value="2"/>
</dbReference>
<feature type="domain" description="EH" evidence="7">
    <location>
        <begin position="177"/>
        <end position="266"/>
    </location>
</feature>
<dbReference type="PROSITE" id="PS50031">
    <property type="entry name" value="EH"/>
    <property type="match status" value="2"/>
</dbReference>
<evidence type="ECO:0000259" key="6">
    <source>
        <dbReference type="PROSITE" id="PS50002"/>
    </source>
</evidence>
<dbReference type="GO" id="GO:0005737">
    <property type="term" value="C:cytoplasm"/>
    <property type="evidence" value="ECO:0007669"/>
    <property type="project" value="TreeGrafter"/>
</dbReference>
<dbReference type="Proteomes" id="UP001201812">
    <property type="component" value="Unassembled WGS sequence"/>
</dbReference>
<keyword evidence="10" id="KW-1185">Reference proteome</keyword>
<feature type="region of interest" description="Disordered" evidence="5">
    <location>
        <begin position="293"/>
        <end position="328"/>
    </location>
</feature>
<dbReference type="CDD" id="cd11837">
    <property type="entry name" value="SH3_Intersectin_2"/>
    <property type="match status" value="1"/>
</dbReference>
<protein>
    <submittedName>
        <fullName evidence="9">SH3 domain-containing protein</fullName>
    </submittedName>
</protein>
<dbReference type="GO" id="GO:0097708">
    <property type="term" value="C:intracellular vesicle"/>
    <property type="evidence" value="ECO:0007669"/>
    <property type="project" value="TreeGrafter"/>
</dbReference>
<dbReference type="GO" id="GO:0060090">
    <property type="term" value="F:molecular adaptor activity"/>
    <property type="evidence" value="ECO:0007669"/>
    <property type="project" value="TreeGrafter"/>
</dbReference>
<dbReference type="CDD" id="cd11836">
    <property type="entry name" value="SH3_Intersectin_1"/>
    <property type="match status" value="1"/>
</dbReference>
<evidence type="ECO:0000256" key="5">
    <source>
        <dbReference type="SAM" id="MobiDB-lite"/>
    </source>
</evidence>
<evidence type="ECO:0000313" key="9">
    <source>
        <dbReference type="EMBL" id="KAI1714547.1"/>
    </source>
</evidence>
<dbReference type="SMART" id="SM00027">
    <property type="entry name" value="EH"/>
    <property type="match status" value="2"/>
</dbReference>
<evidence type="ECO:0000259" key="8">
    <source>
        <dbReference type="PROSITE" id="PS50222"/>
    </source>
</evidence>
<feature type="domain" description="SH3" evidence="6">
    <location>
        <begin position="796"/>
        <end position="857"/>
    </location>
</feature>
<dbReference type="SUPFAM" id="SSF47473">
    <property type="entry name" value="EF-hand"/>
    <property type="match status" value="2"/>
</dbReference>
<dbReference type="Pfam" id="PF12763">
    <property type="entry name" value="EH"/>
    <property type="match status" value="2"/>
</dbReference>
<dbReference type="GO" id="GO:0005509">
    <property type="term" value="F:calcium ion binding"/>
    <property type="evidence" value="ECO:0007669"/>
    <property type="project" value="InterPro"/>
</dbReference>
<feature type="region of interest" description="Disordered" evidence="5">
    <location>
        <begin position="1108"/>
        <end position="1151"/>
    </location>
</feature>
<proteinExistence type="predicted"/>
<organism evidence="9 10">
    <name type="scientific">Ditylenchus destructor</name>
    <dbReference type="NCBI Taxonomy" id="166010"/>
    <lineage>
        <taxon>Eukaryota</taxon>
        <taxon>Metazoa</taxon>
        <taxon>Ecdysozoa</taxon>
        <taxon>Nematoda</taxon>
        <taxon>Chromadorea</taxon>
        <taxon>Rhabditida</taxon>
        <taxon>Tylenchina</taxon>
        <taxon>Tylenchomorpha</taxon>
        <taxon>Sphaerularioidea</taxon>
        <taxon>Anguinidae</taxon>
        <taxon>Anguininae</taxon>
        <taxon>Ditylenchus</taxon>
    </lineage>
</organism>
<dbReference type="SUPFAM" id="SSF50044">
    <property type="entry name" value="SH3-domain"/>
    <property type="match status" value="5"/>
</dbReference>